<dbReference type="InterPro" id="IPR007484">
    <property type="entry name" value="Peptidase_M28"/>
</dbReference>
<keyword evidence="5" id="KW-0378">Hydrolase</keyword>
<dbReference type="PANTHER" id="PTHR12147">
    <property type="entry name" value="METALLOPEPTIDASE M28 FAMILY MEMBER"/>
    <property type="match status" value="1"/>
</dbReference>
<name>A0A444VKQ9_9FLAO</name>
<keyword evidence="4 7" id="KW-0732">Signal</keyword>
<reference evidence="9 10" key="1">
    <citation type="submission" date="2014-04" db="EMBL/GenBank/DDBJ databases">
        <title>Whole genome of Muricauda olearia.</title>
        <authorList>
            <person name="Zhang X.-H."/>
            <person name="Tang K."/>
        </authorList>
    </citation>
    <scope>NUCLEOTIDE SEQUENCE [LARGE SCALE GENOMIC DNA]</scope>
    <source>
        <strain evidence="9 10">Th120</strain>
    </source>
</reference>
<dbReference type="GO" id="GO:0008235">
    <property type="term" value="F:metalloexopeptidase activity"/>
    <property type="evidence" value="ECO:0007669"/>
    <property type="project" value="InterPro"/>
</dbReference>
<dbReference type="Gene3D" id="3.40.630.10">
    <property type="entry name" value="Zn peptidases"/>
    <property type="match status" value="2"/>
</dbReference>
<dbReference type="Pfam" id="PF04389">
    <property type="entry name" value="Peptidase_M28"/>
    <property type="match status" value="1"/>
</dbReference>
<proteinExistence type="predicted"/>
<evidence type="ECO:0000256" key="3">
    <source>
        <dbReference type="ARBA" id="ARBA00022723"/>
    </source>
</evidence>
<evidence type="ECO:0000256" key="4">
    <source>
        <dbReference type="ARBA" id="ARBA00022729"/>
    </source>
</evidence>
<evidence type="ECO:0000256" key="6">
    <source>
        <dbReference type="ARBA" id="ARBA00022833"/>
    </source>
</evidence>
<dbReference type="AlphaFoldDB" id="A0A444VKQ9"/>
<dbReference type="GO" id="GO:0046872">
    <property type="term" value="F:metal ion binding"/>
    <property type="evidence" value="ECO:0007669"/>
    <property type="project" value="UniProtKB-KW"/>
</dbReference>
<feature type="domain" description="Peptidase M28" evidence="8">
    <location>
        <begin position="290"/>
        <end position="502"/>
    </location>
</feature>
<evidence type="ECO:0000256" key="7">
    <source>
        <dbReference type="SAM" id="SignalP"/>
    </source>
</evidence>
<keyword evidence="6" id="KW-0862">Zinc</keyword>
<evidence type="ECO:0000256" key="1">
    <source>
        <dbReference type="ARBA" id="ARBA00022438"/>
    </source>
</evidence>
<comment type="caution">
    <text evidence="9">The sequence shown here is derived from an EMBL/GenBank/DDBJ whole genome shotgun (WGS) entry which is preliminary data.</text>
</comment>
<feature type="signal peptide" evidence="7">
    <location>
        <begin position="1"/>
        <end position="20"/>
    </location>
</feature>
<evidence type="ECO:0000259" key="8">
    <source>
        <dbReference type="Pfam" id="PF04389"/>
    </source>
</evidence>
<feature type="chain" id="PRO_5019537205" evidence="7">
    <location>
        <begin position="21"/>
        <end position="521"/>
    </location>
</feature>
<dbReference type="PROSITE" id="PS00018">
    <property type="entry name" value="EF_HAND_1"/>
    <property type="match status" value="1"/>
</dbReference>
<evidence type="ECO:0000256" key="2">
    <source>
        <dbReference type="ARBA" id="ARBA00022670"/>
    </source>
</evidence>
<dbReference type="InterPro" id="IPR046450">
    <property type="entry name" value="PA_dom_sf"/>
</dbReference>
<keyword evidence="10" id="KW-1185">Reference proteome</keyword>
<dbReference type="InterPro" id="IPR045175">
    <property type="entry name" value="M28_fam"/>
</dbReference>
<protein>
    <submittedName>
        <fullName evidence="9">Peptidase</fullName>
    </submittedName>
</protein>
<keyword evidence="1" id="KW-0031">Aminopeptidase</keyword>
<keyword evidence="3" id="KW-0479">Metal-binding</keyword>
<gene>
    <name evidence="9" type="ORF">DN53_14250</name>
</gene>
<accession>A0A444VKQ9</accession>
<dbReference type="Proteomes" id="UP000290261">
    <property type="component" value="Unassembled WGS sequence"/>
</dbReference>
<dbReference type="PROSITE" id="PS51257">
    <property type="entry name" value="PROKAR_LIPOPROTEIN"/>
    <property type="match status" value="1"/>
</dbReference>
<evidence type="ECO:0000256" key="5">
    <source>
        <dbReference type="ARBA" id="ARBA00022801"/>
    </source>
</evidence>
<keyword evidence="2" id="KW-0645">Protease</keyword>
<sequence length="521" mass="57964">MKKICLFALGLMFACNSSQKTVSENPSTGTQQGPDLSITYAHTITQDELKEHLYTYASDEFEGRETGKPGQKKAVEYLKAQYEAMGIPAAKADGDYFQKVPLEVTSVPNGSIRINNTTFPLGEDAVTFTVAHGDYNEIIYVGYGVEDDNYSDYTGLDVNGKVVLIKSGEPANADGTYVVTGTDQKSVWGSMSDGMEKKANLAIDKGARGILYYDSLNYPRYQGYFDFMKTNTTGKMELAGDNSEVFLIMLNEKSATTLKKDIDVNATPEKITVDLKLSVESGNEKIDSENVIAVLKGSEKPDEYVIISSHLDHIGVNANGDINNGADDDGSGTVALLEIAQAFKQAADAGHGPKRSIVFLHVTGEEKGLLGSRYYTDVDPIFPLHETVADLNIDMIGRIDPNRNGDRNYIYLIGSDKLSTELHNLSEEVNKKYAHLELDYKYNDESDPNRFYYRSDHYNFAKNNIPIIFYFNGTHADYHRPGDTPDKINYDLLENRSRLIFHTAWEVANRPNKVLVDKPIE</sequence>
<dbReference type="GO" id="GO:0004177">
    <property type="term" value="F:aminopeptidase activity"/>
    <property type="evidence" value="ECO:0007669"/>
    <property type="project" value="UniProtKB-KW"/>
</dbReference>
<dbReference type="SUPFAM" id="SSF52025">
    <property type="entry name" value="PA domain"/>
    <property type="match status" value="1"/>
</dbReference>
<dbReference type="SUPFAM" id="SSF53187">
    <property type="entry name" value="Zn-dependent exopeptidases"/>
    <property type="match status" value="1"/>
</dbReference>
<dbReference type="RefSeq" id="WP_129654404.1">
    <property type="nucleotide sequence ID" value="NZ_ML142910.1"/>
</dbReference>
<evidence type="ECO:0000313" key="9">
    <source>
        <dbReference type="EMBL" id="RYC51357.1"/>
    </source>
</evidence>
<dbReference type="EMBL" id="JJMP01000006">
    <property type="protein sequence ID" value="RYC51357.1"/>
    <property type="molecule type" value="Genomic_DNA"/>
</dbReference>
<dbReference type="InterPro" id="IPR018247">
    <property type="entry name" value="EF_Hand_1_Ca_BS"/>
</dbReference>
<evidence type="ECO:0000313" key="10">
    <source>
        <dbReference type="Proteomes" id="UP000290261"/>
    </source>
</evidence>
<dbReference type="GO" id="GO:0006508">
    <property type="term" value="P:proteolysis"/>
    <property type="evidence" value="ECO:0007669"/>
    <property type="project" value="UniProtKB-KW"/>
</dbReference>
<organism evidence="9 10">
    <name type="scientific">Flagellimonas olearia</name>
    <dbReference type="NCBI Taxonomy" id="552546"/>
    <lineage>
        <taxon>Bacteria</taxon>
        <taxon>Pseudomonadati</taxon>
        <taxon>Bacteroidota</taxon>
        <taxon>Flavobacteriia</taxon>
        <taxon>Flavobacteriales</taxon>
        <taxon>Flavobacteriaceae</taxon>
        <taxon>Flagellimonas</taxon>
    </lineage>
</organism>
<dbReference type="PANTHER" id="PTHR12147:SF56">
    <property type="entry name" value="AMINOPEPTIDASE YDR415C-RELATED"/>
    <property type="match status" value="1"/>
</dbReference>